<name>A0AA35TF77_GEOBA</name>
<dbReference type="Proteomes" id="UP001174909">
    <property type="component" value="Unassembled WGS sequence"/>
</dbReference>
<dbReference type="CDD" id="cd01670">
    <property type="entry name" value="Death"/>
    <property type="match status" value="1"/>
</dbReference>
<dbReference type="InterPro" id="IPR027417">
    <property type="entry name" value="P-loop_NTPase"/>
</dbReference>
<feature type="region of interest" description="Disordered" evidence="1">
    <location>
        <begin position="757"/>
        <end position="810"/>
    </location>
</feature>
<accession>A0AA35TF77</accession>
<feature type="region of interest" description="Disordered" evidence="1">
    <location>
        <begin position="397"/>
        <end position="463"/>
    </location>
</feature>
<proteinExistence type="predicted"/>
<evidence type="ECO:0000313" key="4">
    <source>
        <dbReference type="Proteomes" id="UP001174909"/>
    </source>
</evidence>
<evidence type="ECO:0000256" key="1">
    <source>
        <dbReference type="SAM" id="MobiDB-lite"/>
    </source>
</evidence>
<dbReference type="InterPro" id="IPR000488">
    <property type="entry name" value="Death_dom"/>
</dbReference>
<evidence type="ECO:0000259" key="2">
    <source>
        <dbReference type="PROSITE" id="PS50017"/>
    </source>
</evidence>
<organism evidence="3 4">
    <name type="scientific">Geodia barretti</name>
    <name type="common">Barrett's horny sponge</name>
    <dbReference type="NCBI Taxonomy" id="519541"/>
    <lineage>
        <taxon>Eukaryota</taxon>
        <taxon>Metazoa</taxon>
        <taxon>Porifera</taxon>
        <taxon>Demospongiae</taxon>
        <taxon>Heteroscleromorpha</taxon>
        <taxon>Tetractinellida</taxon>
        <taxon>Astrophorina</taxon>
        <taxon>Geodiidae</taxon>
        <taxon>Geodia</taxon>
    </lineage>
</organism>
<dbReference type="Gene3D" id="1.10.533.10">
    <property type="entry name" value="Death Domain, Fas"/>
    <property type="match status" value="2"/>
</dbReference>
<dbReference type="Gene3D" id="3.40.50.300">
    <property type="entry name" value="P-loop containing nucleotide triphosphate hydrolases"/>
    <property type="match status" value="1"/>
</dbReference>
<dbReference type="AlphaFoldDB" id="A0AA35TF77"/>
<dbReference type="EMBL" id="CASHTH010003567">
    <property type="protein sequence ID" value="CAI8046503.1"/>
    <property type="molecule type" value="Genomic_DNA"/>
</dbReference>
<gene>
    <name evidence="3" type="ORF">GBAR_LOCUS25733</name>
</gene>
<evidence type="ECO:0000313" key="3">
    <source>
        <dbReference type="EMBL" id="CAI8046503.1"/>
    </source>
</evidence>
<feature type="compositionally biased region" description="Low complexity" evidence="1">
    <location>
        <begin position="418"/>
        <end position="452"/>
    </location>
</feature>
<keyword evidence="4" id="KW-1185">Reference proteome</keyword>
<dbReference type="GO" id="GO:0007165">
    <property type="term" value="P:signal transduction"/>
    <property type="evidence" value="ECO:0007669"/>
    <property type="project" value="InterPro"/>
</dbReference>
<dbReference type="PROSITE" id="PS50017">
    <property type="entry name" value="DEATH_DOMAIN"/>
    <property type="match status" value="1"/>
</dbReference>
<sequence>MAQSTLRGKRSVPLTTSNVLAVVREVKRWWGEWESLPLTYWLHIPESKQKEIMANFPDEMDQKQQAISYWINTDPLASWRRLIIALDKMGETELADSIRSNAEPLTDDSLTPHSVARAVAIVRQFWGIELETGLLECLGVPVSVMSQIRDSRSYSSEEEKRVAGLQYCLQTVPGVSWGRIAGVLWYLEEHTALETVRQYLPHTHDISLTLYNLTSALDSLHDTLWWDFGWEMDVPVSILNKIESQLSGDKERKAELLRVISTEHPHLTWEHVSDALYRLGYGEYHHVLERVQSLFPTGRRRAKKIYQEEMKRGVTKRKLTKLVMVGIAGSGKSTSLQTVIGEEPLAEDQRTSTSLLTRPVQTEVVVVHDKVHWKKRNPEEKKKYIASLLRERAQRLGQASLTSQDPASLPTPAPSSPAQPLSSTQQSSSAQQSSTATQPVKTTGSPTTNTSTAIPDRSSRATPAEGTLEYLLQSSEEDQEYISLINIPSDSHETLLDETVVYVVDSGGQPEFMEAMAVFLGETSACVLVMDLSQSLDEHPQTGYWLRGKAVSKPYRCIRTNEENLKKFIQTINTFTSKTKGPPSMLLFLGTHRDLAHKCLPETVADKNERLKKLIPAKFEKQIIQLDKKTLIFEINALNPDDTDRKTAEKVRSYILEQCPAKEVEIPVRWDAFEEKLRSLAKGLGRQVMSRKECWRVAQSLGLEENSFNEALDFFHNWSLMFYFRDILPEVVFIDPQVILDKVSELVVFMFELREPEEEDKTSPDEAAGAAAEGQTPGPDTDKPEPTSTNTDGTTPEKAAATSSQTADESLLPPGWQQFEKFGHVTKAFLEDKRFSSHYHRGIFSCEDLIHLLEELLVFAKLESEEGPETWLMPSVLRQVAEEKVKEVCVSAGPLVVDFPDGGPQNGIFCSLMAHVLSPQHPHPHPWKLCLSSNLPKCLYRDCIQFHVPDFGSVTLVDRFQYFEAHVSDTTSEEEEQKLWQHVGKSIFNGIETVSDMLGYSNNKPRPAIICPKSHSDKAHTAYIKDGKWNCTSDMGVRGTLAELGTVLPWCDEACKQQQSAVAMAATTPPPTSPDSTQQLDTDDLFEVVCELDDVAHMWRPLGTALRLRPSTLARIKADHQQDSRSCLSEMVTEWLNQSYNTERFGLPSWKMLVEAVAHRNGGNNNALAIHIATKYKVPAPAQN</sequence>
<protein>
    <recommendedName>
        <fullName evidence="2">Death domain-containing protein</fullName>
    </recommendedName>
</protein>
<dbReference type="InterPro" id="IPR011029">
    <property type="entry name" value="DEATH-like_dom_sf"/>
</dbReference>
<reference evidence="3" key="1">
    <citation type="submission" date="2023-03" db="EMBL/GenBank/DDBJ databases">
        <authorList>
            <person name="Steffen K."/>
            <person name="Cardenas P."/>
        </authorList>
    </citation>
    <scope>NUCLEOTIDE SEQUENCE</scope>
</reference>
<dbReference type="SUPFAM" id="SSF52540">
    <property type="entry name" value="P-loop containing nucleoside triphosphate hydrolases"/>
    <property type="match status" value="1"/>
</dbReference>
<comment type="caution">
    <text evidence="3">The sequence shown here is derived from an EMBL/GenBank/DDBJ whole genome shotgun (WGS) entry which is preliminary data.</text>
</comment>
<feature type="domain" description="Death" evidence="2">
    <location>
        <begin position="42"/>
        <end position="102"/>
    </location>
</feature>